<evidence type="ECO:0000256" key="1">
    <source>
        <dbReference type="ARBA" id="ARBA00007150"/>
    </source>
</evidence>
<dbReference type="GO" id="GO:0008961">
    <property type="term" value="F:phosphatidylglycerol-prolipoprotein diacylglyceryl transferase activity"/>
    <property type="evidence" value="ECO:0007669"/>
    <property type="project" value="UniProtKB-UniRule"/>
</dbReference>
<dbReference type="GO" id="GO:0042158">
    <property type="term" value="P:lipoprotein biosynthetic process"/>
    <property type="evidence" value="ECO:0007669"/>
    <property type="project" value="UniProtKB-UniRule"/>
</dbReference>
<comment type="catalytic activity">
    <reaction evidence="7">
        <text>L-cysteinyl-[prolipoprotein] + a 1,2-diacyl-sn-glycero-3-phospho-(1'-sn-glycerol) = an S-1,2-diacyl-sn-glyceryl-L-cysteinyl-[prolipoprotein] + sn-glycerol 1-phosphate + H(+)</text>
        <dbReference type="Rhea" id="RHEA:56712"/>
        <dbReference type="Rhea" id="RHEA-COMP:14679"/>
        <dbReference type="Rhea" id="RHEA-COMP:14680"/>
        <dbReference type="ChEBI" id="CHEBI:15378"/>
        <dbReference type="ChEBI" id="CHEBI:29950"/>
        <dbReference type="ChEBI" id="CHEBI:57685"/>
        <dbReference type="ChEBI" id="CHEBI:64716"/>
        <dbReference type="ChEBI" id="CHEBI:140658"/>
        <dbReference type="EC" id="2.5.1.145"/>
    </reaction>
</comment>
<feature type="transmembrane region" description="Helical" evidence="7">
    <location>
        <begin position="251"/>
        <end position="269"/>
    </location>
</feature>
<evidence type="ECO:0000256" key="8">
    <source>
        <dbReference type="SAM" id="MobiDB-lite"/>
    </source>
</evidence>
<dbReference type="AlphaFoldDB" id="A0A7L4YSJ0"/>
<keyword evidence="4 7" id="KW-0812">Transmembrane</keyword>
<comment type="function">
    <text evidence="7">Catalyzes the transfer of the diacylglyceryl group from phosphatidylglycerol to the sulfhydryl group of the N-terminal cysteine of a prolipoprotein, the first step in the formation of mature lipoproteins.</text>
</comment>
<keyword evidence="9" id="KW-0328">Glycosyltransferase</keyword>
<keyword evidence="5 7" id="KW-1133">Transmembrane helix</keyword>
<evidence type="ECO:0000256" key="7">
    <source>
        <dbReference type="HAMAP-Rule" id="MF_01147"/>
    </source>
</evidence>
<evidence type="ECO:0000313" key="10">
    <source>
        <dbReference type="Proteomes" id="UP000463857"/>
    </source>
</evidence>
<dbReference type="EC" id="2.5.1.145" evidence="7"/>
<organism evidence="9 10">
    <name type="scientific">Epidermidibacterium keratini</name>
    <dbReference type="NCBI Taxonomy" id="1891644"/>
    <lineage>
        <taxon>Bacteria</taxon>
        <taxon>Bacillati</taxon>
        <taxon>Actinomycetota</taxon>
        <taxon>Actinomycetes</taxon>
        <taxon>Sporichthyales</taxon>
        <taxon>Sporichthyaceae</taxon>
        <taxon>Epidermidibacterium</taxon>
    </lineage>
</organism>
<feature type="transmembrane region" description="Helical" evidence="7">
    <location>
        <begin position="16"/>
        <end position="42"/>
    </location>
</feature>
<dbReference type="InterPro" id="IPR001640">
    <property type="entry name" value="Lgt"/>
</dbReference>
<evidence type="ECO:0000256" key="6">
    <source>
        <dbReference type="ARBA" id="ARBA00023136"/>
    </source>
</evidence>
<dbReference type="FunCoup" id="A0A7L4YSJ0">
    <property type="interactions" value="13"/>
</dbReference>
<evidence type="ECO:0000313" key="9">
    <source>
        <dbReference type="EMBL" id="QHC02221.1"/>
    </source>
</evidence>
<dbReference type="OrthoDB" id="871140at2"/>
<keyword evidence="2 7" id="KW-1003">Cell membrane</keyword>
<feature type="transmembrane region" description="Helical" evidence="7">
    <location>
        <begin position="221"/>
        <end position="239"/>
    </location>
</feature>
<feature type="transmembrane region" description="Helical" evidence="7">
    <location>
        <begin position="93"/>
        <end position="115"/>
    </location>
</feature>
<dbReference type="EMBL" id="CP047156">
    <property type="protein sequence ID" value="QHC02221.1"/>
    <property type="molecule type" value="Genomic_DNA"/>
</dbReference>
<dbReference type="PROSITE" id="PS01311">
    <property type="entry name" value="LGT"/>
    <property type="match status" value="1"/>
</dbReference>
<feature type="binding site" evidence="7">
    <location>
        <position position="143"/>
    </location>
    <ligand>
        <name>a 1,2-diacyl-sn-glycero-3-phospho-(1'-sn-glycerol)</name>
        <dbReference type="ChEBI" id="CHEBI:64716"/>
    </ligand>
</feature>
<keyword evidence="3 7" id="KW-0808">Transferase</keyword>
<reference evidence="9 10" key="1">
    <citation type="journal article" date="2018" name="Int. J. Syst. Evol. Microbiol.">
        <title>Epidermidibacterium keratini gen. nov., sp. nov., a member of the family Sporichthyaceae, isolated from keratin epidermis.</title>
        <authorList>
            <person name="Lee D.G."/>
            <person name="Trujillo M.E."/>
            <person name="Kang S."/>
            <person name="Nam J.J."/>
            <person name="Kim Y.J."/>
        </authorList>
    </citation>
    <scope>NUCLEOTIDE SEQUENCE [LARGE SCALE GENOMIC DNA]</scope>
    <source>
        <strain evidence="9 10">EPI-7</strain>
    </source>
</reference>
<feature type="compositionally biased region" description="Low complexity" evidence="8">
    <location>
        <begin position="298"/>
        <end position="308"/>
    </location>
</feature>
<keyword evidence="9" id="KW-0449">Lipoprotein</keyword>
<dbReference type="KEGG" id="eke:EK0264_01555"/>
<keyword evidence="6 7" id="KW-0472">Membrane</keyword>
<dbReference type="GO" id="GO:0005886">
    <property type="term" value="C:plasma membrane"/>
    <property type="evidence" value="ECO:0007669"/>
    <property type="project" value="UniProtKB-SubCell"/>
</dbReference>
<dbReference type="NCBIfam" id="TIGR00544">
    <property type="entry name" value="lgt"/>
    <property type="match status" value="1"/>
</dbReference>
<dbReference type="Proteomes" id="UP000463857">
    <property type="component" value="Chromosome"/>
</dbReference>
<dbReference type="Pfam" id="PF01790">
    <property type="entry name" value="LGT"/>
    <property type="match status" value="1"/>
</dbReference>
<name>A0A7L4YSJ0_9ACTN</name>
<dbReference type="PANTHER" id="PTHR30589">
    <property type="entry name" value="PROLIPOPROTEIN DIACYLGLYCERYL TRANSFERASE"/>
    <property type="match status" value="1"/>
</dbReference>
<evidence type="ECO:0000256" key="5">
    <source>
        <dbReference type="ARBA" id="ARBA00022989"/>
    </source>
</evidence>
<dbReference type="InParanoid" id="A0A7L4YSJ0"/>
<feature type="compositionally biased region" description="Basic and acidic residues" evidence="8">
    <location>
        <begin position="309"/>
        <end position="339"/>
    </location>
</feature>
<keyword evidence="10" id="KW-1185">Reference proteome</keyword>
<accession>A0A7L4YSJ0</accession>
<comment type="pathway">
    <text evidence="7">Protein modification; lipoprotein biosynthesis (diacylglyceryl transfer).</text>
</comment>
<gene>
    <name evidence="7" type="primary">lgt</name>
    <name evidence="9" type="ORF">EK0264_01555</name>
</gene>
<dbReference type="UniPathway" id="UPA00664"/>
<comment type="similarity">
    <text evidence="1 7">Belongs to the Lgt family.</text>
</comment>
<evidence type="ECO:0000256" key="4">
    <source>
        <dbReference type="ARBA" id="ARBA00022692"/>
    </source>
</evidence>
<dbReference type="PANTHER" id="PTHR30589:SF0">
    <property type="entry name" value="PHOSPHATIDYLGLYCEROL--PROLIPOPROTEIN DIACYLGLYCERYL TRANSFERASE"/>
    <property type="match status" value="1"/>
</dbReference>
<feature type="transmembrane region" description="Helical" evidence="7">
    <location>
        <begin position="54"/>
        <end position="73"/>
    </location>
</feature>
<sequence>MSTTLAYLPSPTVNQFSIFGLTIRAYALCILAGIVVAIWLSTKRWVARGGKSEEIMDLAVWAVPFGIIGGRIYHVISSPAAYFGENGDPIRALYIWEGGLGIWGAIAFGAVGAWIGARRMGLRMSSIADALAPGLIFAQAIGRLGNWFNNELYGGPDNSFLGLKIYEMGADGRAVTGADGQPVLVGTFQPTFLYELVWNVLVGLTLLWLDRKYRMGRGRLFAAYVALYCLGRFFIEQMRSDEAELILGQRVNVWTSLLVGLAAVAYLIVVKGGREASPYTDERLARDAATTPADPSVNSADPSDNPADPSDKSRDPRDKSRDPRETDNDTTRTTDKAGD</sequence>
<evidence type="ECO:0000256" key="2">
    <source>
        <dbReference type="ARBA" id="ARBA00022475"/>
    </source>
</evidence>
<dbReference type="HAMAP" id="MF_01147">
    <property type="entry name" value="Lgt"/>
    <property type="match status" value="1"/>
</dbReference>
<evidence type="ECO:0000256" key="3">
    <source>
        <dbReference type="ARBA" id="ARBA00022679"/>
    </source>
</evidence>
<feature type="region of interest" description="Disordered" evidence="8">
    <location>
        <begin position="285"/>
        <end position="339"/>
    </location>
</feature>
<proteinExistence type="inferred from homology"/>
<protein>
    <recommendedName>
        <fullName evidence="7">Phosphatidylglycerol--prolipoprotein diacylglyceryl transferase</fullName>
        <ecNumber evidence="7">2.5.1.145</ecNumber>
    </recommendedName>
</protein>
<comment type="subcellular location">
    <subcellularLocation>
        <location evidence="7">Cell membrane</location>
        <topology evidence="7">Multi-pass membrane protein</topology>
    </subcellularLocation>
</comment>